<evidence type="ECO:0000313" key="5">
    <source>
        <dbReference type="EMBL" id="MDX6804584.1"/>
    </source>
</evidence>
<gene>
    <name evidence="5" type="ORF">SCD90_00780</name>
</gene>
<evidence type="ECO:0000256" key="1">
    <source>
        <dbReference type="ARBA" id="ARBA00009387"/>
    </source>
</evidence>
<evidence type="ECO:0000256" key="2">
    <source>
        <dbReference type="SAM" id="MobiDB-lite"/>
    </source>
</evidence>
<dbReference type="Proteomes" id="UP001274321">
    <property type="component" value="Unassembled WGS sequence"/>
</dbReference>
<dbReference type="EMBL" id="JAXAFJ010000001">
    <property type="protein sequence ID" value="MDX6804584.1"/>
    <property type="molecule type" value="Genomic_DNA"/>
</dbReference>
<accession>A0ABU4RIC6</accession>
<protein>
    <submittedName>
        <fullName evidence="5">Transglycosylase SLT domain-containing protein</fullName>
    </submittedName>
</protein>
<evidence type="ECO:0000313" key="6">
    <source>
        <dbReference type="Proteomes" id="UP001274321"/>
    </source>
</evidence>
<keyword evidence="6" id="KW-1185">Reference proteome</keyword>
<organism evidence="5 6">
    <name type="scientific">Terrihabitans rhizophilus</name>
    <dbReference type="NCBI Taxonomy" id="3092662"/>
    <lineage>
        <taxon>Bacteria</taxon>
        <taxon>Pseudomonadati</taxon>
        <taxon>Pseudomonadota</taxon>
        <taxon>Alphaproteobacteria</taxon>
        <taxon>Hyphomicrobiales</taxon>
        <taxon>Terrihabitans</taxon>
    </lineage>
</organism>
<feature type="signal peptide" evidence="3">
    <location>
        <begin position="1"/>
        <end position="18"/>
    </location>
</feature>
<dbReference type="SUPFAM" id="SSF53955">
    <property type="entry name" value="Lysozyme-like"/>
    <property type="match status" value="1"/>
</dbReference>
<comment type="similarity">
    <text evidence="1">Belongs to the virb1 family.</text>
</comment>
<sequence>MIHLLALPILWLTLSASADPAGAQEAAAAAVSRADLKAIVRTTAAKAGMPPELADAVATVESNYNTGARGYDGEIGMMQILPSTARMLGFYGTNQELADPATNARYAVEYLSSAWRKASGDICTTVMKYRAGHGETRFSHKSVAYCVRVRELLAAQGFPVTGVVPPATFGDSRGTVASAGRVRSGGPKASRGRRSKIDWARYERRVKEIDARMSSGLTIMR</sequence>
<reference evidence="5 6" key="1">
    <citation type="submission" date="2023-11" db="EMBL/GenBank/DDBJ databases">
        <authorList>
            <person name="Bao R."/>
        </authorList>
    </citation>
    <scope>NUCLEOTIDE SEQUENCE [LARGE SCALE GENOMIC DNA]</scope>
    <source>
        <strain evidence="5 6">PJ23</strain>
    </source>
</reference>
<evidence type="ECO:0000256" key="3">
    <source>
        <dbReference type="SAM" id="SignalP"/>
    </source>
</evidence>
<name>A0ABU4RIC6_9HYPH</name>
<dbReference type="RefSeq" id="WP_319842709.1">
    <property type="nucleotide sequence ID" value="NZ_JAXAFJ010000001.1"/>
</dbReference>
<feature type="chain" id="PRO_5046983818" evidence="3">
    <location>
        <begin position="19"/>
        <end position="221"/>
    </location>
</feature>
<keyword evidence="3" id="KW-0732">Signal</keyword>
<comment type="caution">
    <text evidence="5">The sequence shown here is derived from an EMBL/GenBank/DDBJ whole genome shotgun (WGS) entry which is preliminary data.</text>
</comment>
<evidence type="ECO:0000259" key="4">
    <source>
        <dbReference type="Pfam" id="PF01464"/>
    </source>
</evidence>
<dbReference type="Gene3D" id="1.10.530.10">
    <property type="match status" value="1"/>
</dbReference>
<dbReference type="Pfam" id="PF01464">
    <property type="entry name" value="SLT"/>
    <property type="match status" value="1"/>
</dbReference>
<dbReference type="InterPro" id="IPR023346">
    <property type="entry name" value="Lysozyme-like_dom_sf"/>
</dbReference>
<feature type="region of interest" description="Disordered" evidence="2">
    <location>
        <begin position="175"/>
        <end position="194"/>
    </location>
</feature>
<dbReference type="InterPro" id="IPR008258">
    <property type="entry name" value="Transglycosylase_SLT_dom_1"/>
</dbReference>
<feature type="domain" description="Transglycosylase SLT" evidence="4">
    <location>
        <begin position="42"/>
        <end position="141"/>
    </location>
</feature>
<proteinExistence type="inferred from homology"/>